<comment type="caution">
    <text evidence="1">The sequence shown here is derived from an EMBL/GenBank/DDBJ whole genome shotgun (WGS) entry which is preliminary data.</text>
</comment>
<keyword evidence="2" id="KW-1185">Reference proteome</keyword>
<sequence>MQKMKIIFGIVSELGFVISGNRDESYAVNDEGMQSINELVHAVKK</sequence>
<protein>
    <submittedName>
        <fullName evidence="1">Uncharacterized protein</fullName>
    </submittedName>
</protein>
<dbReference type="Proteomes" id="UP000018004">
    <property type="component" value="Unassembled WGS sequence"/>
</dbReference>
<dbReference type="AlphaFoldDB" id="V6SFG3"/>
<organism evidence="1 2">
    <name type="scientific">Flavobacterium limnosediminis JC2902</name>
    <dbReference type="NCBI Taxonomy" id="1341181"/>
    <lineage>
        <taxon>Bacteria</taxon>
        <taxon>Pseudomonadati</taxon>
        <taxon>Bacteroidota</taxon>
        <taxon>Flavobacteriia</taxon>
        <taxon>Flavobacteriales</taxon>
        <taxon>Flavobacteriaceae</taxon>
        <taxon>Flavobacterium</taxon>
    </lineage>
</organism>
<proteinExistence type="predicted"/>
<gene>
    <name evidence="1" type="ORF">FLJC2902T_31240</name>
</gene>
<evidence type="ECO:0000313" key="2">
    <source>
        <dbReference type="Proteomes" id="UP000018004"/>
    </source>
</evidence>
<reference evidence="1 2" key="1">
    <citation type="submission" date="2013-08" db="EMBL/GenBank/DDBJ databases">
        <title>Flavobacterium limnosediminis JC2902 genome sequencing.</title>
        <authorList>
            <person name="Lee K."/>
            <person name="Yi H."/>
            <person name="Park S."/>
            <person name="Chun J."/>
        </authorList>
    </citation>
    <scope>NUCLEOTIDE SEQUENCE [LARGE SCALE GENOMIC DNA]</scope>
    <source>
        <strain evidence="1 2">JC2902</strain>
    </source>
</reference>
<dbReference type="STRING" id="1341181.FLJC2902T_31240"/>
<dbReference type="EMBL" id="AVGG01000031">
    <property type="protein sequence ID" value="ESU25316.1"/>
    <property type="molecule type" value="Genomic_DNA"/>
</dbReference>
<dbReference type="RefSeq" id="WP_023580655.1">
    <property type="nucleotide sequence ID" value="NZ_AVGG01000031.1"/>
</dbReference>
<accession>V6SFG3</accession>
<evidence type="ECO:0000313" key="1">
    <source>
        <dbReference type="EMBL" id="ESU25316.1"/>
    </source>
</evidence>
<name>V6SFG3_9FLAO</name>
<dbReference type="PATRIC" id="fig|1341181.4.peg.3071"/>